<sequence>MRKKKTETSILAVMQDEARKLLVEKKHPAMAICILLVPEADRLKLDALTGDTSCQSRTMVLLDTAQALNTYLLRNGKLEEFQRLARDFLERPVGEKALKEIRTTEDVFCGKPISDNLAQYLDHFSNVVGDEVLKACGLCYSNTENSLFFNDENGGYFSDISDLAYKAEMPGTKDGLPVRKDHTYDLRAALGEACTKAIFKKAVDASADGFQPPNAHDAPTIQLTFEKQLAAAVAQVVSSCPQKDGAGIPVQAIVPQTLVVLGNAYRNGHMLNLRIRRVRMSPVESRRDDEAEEEIAESGDSPRPPPYNYMLTAARTFQAIPNQATGRFEVASEVSPEHEHTLGMSFDFFSYYLQNENGEGLLSSCDDVYYAAITSDEMDPVWSLILPSLVAHSPFSGYAKDKSADHDAFYKKLCPPSRSLIRSRYQLEGFAFGSAKGNDDRPSLYELISHCRKMMTEYDLHDIREFLRDEANRGGFERRRKPHPCAIRHIWIGSYKEVKAEGNKLLHERHKHPDIVCQGPLFRLGKGAASFRSSQEVKDFIKERRCCSMRAKTRYAEAYPENWAYLQDSGKV</sequence>
<dbReference type="AlphaFoldDB" id="A0A0P1BBF9"/>
<dbReference type="Proteomes" id="UP000054845">
    <property type="component" value="Unassembled WGS sequence"/>
</dbReference>
<reference evidence="2 3" key="1">
    <citation type="submission" date="2014-09" db="EMBL/GenBank/DDBJ databases">
        <authorList>
            <person name="Magalhaes I.L.F."/>
            <person name="Oliveira U."/>
            <person name="Santos F.R."/>
            <person name="Vidigal T.H.D.A."/>
            <person name="Brescovit A.D."/>
            <person name="Santos A.J."/>
        </authorList>
    </citation>
    <scope>NUCLEOTIDE SEQUENCE [LARGE SCALE GENOMIC DNA]</scope>
</reference>
<organism evidence="2 3">
    <name type="scientific">Ceraceosorus bombacis</name>
    <dbReference type="NCBI Taxonomy" id="401625"/>
    <lineage>
        <taxon>Eukaryota</taxon>
        <taxon>Fungi</taxon>
        <taxon>Dikarya</taxon>
        <taxon>Basidiomycota</taxon>
        <taxon>Ustilaginomycotina</taxon>
        <taxon>Exobasidiomycetes</taxon>
        <taxon>Ceraceosorales</taxon>
        <taxon>Ceraceosoraceae</taxon>
        <taxon>Ceraceosorus</taxon>
    </lineage>
</organism>
<name>A0A0P1BBF9_9BASI</name>
<protein>
    <submittedName>
        <fullName evidence="2">Uncharacterized protein</fullName>
    </submittedName>
</protein>
<proteinExistence type="predicted"/>
<feature type="region of interest" description="Disordered" evidence="1">
    <location>
        <begin position="282"/>
        <end position="306"/>
    </location>
</feature>
<dbReference type="OrthoDB" id="5643293at2759"/>
<dbReference type="EMBL" id="CCYA01000173">
    <property type="protein sequence ID" value="CEH12615.1"/>
    <property type="molecule type" value="Genomic_DNA"/>
</dbReference>
<evidence type="ECO:0000313" key="3">
    <source>
        <dbReference type="Proteomes" id="UP000054845"/>
    </source>
</evidence>
<accession>A0A0P1BBF9</accession>
<evidence type="ECO:0000256" key="1">
    <source>
        <dbReference type="SAM" id="MobiDB-lite"/>
    </source>
</evidence>
<keyword evidence="3" id="KW-1185">Reference proteome</keyword>
<evidence type="ECO:0000313" key="2">
    <source>
        <dbReference type="EMBL" id="CEH12615.1"/>
    </source>
</evidence>